<name>A0AC61RZB5_9FIRM</name>
<protein>
    <submittedName>
        <fullName evidence="1">Cell surface protein</fullName>
    </submittedName>
</protein>
<accession>A0AC61RZB5</accession>
<proteinExistence type="predicted"/>
<comment type="caution">
    <text evidence="1">The sequence shown here is derived from an EMBL/GenBank/DDBJ whole genome shotgun (WGS) entry which is preliminary data.</text>
</comment>
<dbReference type="EMBL" id="SRYA01000010">
    <property type="protein sequence ID" value="TGY97154.1"/>
    <property type="molecule type" value="Genomic_DNA"/>
</dbReference>
<reference evidence="1" key="1">
    <citation type="submission" date="2019-04" db="EMBL/GenBank/DDBJ databases">
        <title>Microbes associate with the intestines of laboratory mice.</title>
        <authorList>
            <person name="Navarre W."/>
            <person name="Wong E."/>
            <person name="Huang K."/>
            <person name="Tropini C."/>
            <person name="Ng K."/>
            <person name="Yu B."/>
        </authorList>
    </citation>
    <scope>NUCLEOTIDE SEQUENCE</scope>
    <source>
        <strain evidence="1">NM01_1-7b</strain>
    </source>
</reference>
<gene>
    <name evidence="1" type="ORF">E5329_06360</name>
</gene>
<organism evidence="1 2">
    <name type="scientific">Petralouisia muris</name>
    <dbReference type="NCBI Taxonomy" id="3032872"/>
    <lineage>
        <taxon>Bacteria</taxon>
        <taxon>Bacillati</taxon>
        <taxon>Bacillota</taxon>
        <taxon>Clostridia</taxon>
        <taxon>Lachnospirales</taxon>
        <taxon>Lachnospiraceae</taxon>
        <taxon>Petralouisia</taxon>
    </lineage>
</organism>
<keyword evidence="2" id="KW-1185">Reference proteome</keyword>
<sequence length="560" mass="63086">MAVILMLAVIVQFAGYSGRSEKVERFRGARLEEEIWNPLIAESINKQTLTLLVDNRELTNKEHGIFMDQNLNLMLPLSALGDSFNCSAHLYEKQKLVLEKRSDVIAFQLEDENVKVNGKKEKIASPMIYEDGEYYVAAKTVAEKLNFNYNWNIDKNQAIAIDTAKESGILPLQYDLRDRQRAPKIKNQGPYGTCWAFAALSAMESILLPEENWELSPDHMTLQNGFVRKQAEGGEYTMGMAYLAAWQGPVNEKDDPYGDGISAEGLEPVKHVQEIQLLDGKDFEKIKESVFKYGGVQTAIYSALDDSGSYSPYYNSETYAYCYAGAEKPNHEIMIIGWDDTYPKENFNMEVEDDGAFLCQNSWGEEFGEKGVFYVSYYDVNIGTHGVIYTGIEETDNYDQIYQSDLCGWVGQLGYNRESVYGANVYTARSAETLRAAGFYATGKETSYELYVVNNFENTDSLEERVKVASGVLTNPGYYTVKFEKECQVEQGEKFAIVLRITTPGSVHPMAIEYAADEMTENVDLSDGQGYISSGGKKWESAEDKQDCNLCLKVYSQNVQ</sequence>
<evidence type="ECO:0000313" key="1">
    <source>
        <dbReference type="EMBL" id="TGY97154.1"/>
    </source>
</evidence>
<evidence type="ECO:0000313" key="2">
    <source>
        <dbReference type="Proteomes" id="UP000304953"/>
    </source>
</evidence>
<dbReference type="Proteomes" id="UP000304953">
    <property type="component" value="Unassembled WGS sequence"/>
</dbReference>